<evidence type="ECO:0000256" key="1">
    <source>
        <dbReference type="SAM" id="MobiDB-lite"/>
    </source>
</evidence>
<dbReference type="AlphaFoldDB" id="A0A9P7YBV9"/>
<evidence type="ECO:0008006" key="4">
    <source>
        <dbReference type="Google" id="ProtNLM"/>
    </source>
</evidence>
<evidence type="ECO:0000313" key="3">
    <source>
        <dbReference type="Proteomes" id="UP000824998"/>
    </source>
</evidence>
<comment type="caution">
    <text evidence="2">The sequence shown here is derived from an EMBL/GenBank/DDBJ whole genome shotgun (WGS) entry which is preliminary data.</text>
</comment>
<evidence type="ECO:0000313" key="2">
    <source>
        <dbReference type="EMBL" id="KAG9230441.1"/>
    </source>
</evidence>
<keyword evidence="3" id="KW-1185">Reference proteome</keyword>
<organism evidence="2 3">
    <name type="scientific">Amylocarpus encephaloides</name>
    <dbReference type="NCBI Taxonomy" id="45428"/>
    <lineage>
        <taxon>Eukaryota</taxon>
        <taxon>Fungi</taxon>
        <taxon>Dikarya</taxon>
        <taxon>Ascomycota</taxon>
        <taxon>Pezizomycotina</taxon>
        <taxon>Leotiomycetes</taxon>
        <taxon>Helotiales</taxon>
        <taxon>Helotiales incertae sedis</taxon>
        <taxon>Amylocarpus</taxon>
    </lineage>
</organism>
<dbReference type="Proteomes" id="UP000824998">
    <property type="component" value="Unassembled WGS sequence"/>
</dbReference>
<accession>A0A9P7YBV9</accession>
<reference evidence="2" key="1">
    <citation type="journal article" date="2021" name="IMA Fungus">
        <title>Genomic characterization of three marine fungi, including Emericellopsis atlantica sp. nov. with signatures of a generalist lifestyle and marine biomass degradation.</title>
        <authorList>
            <person name="Hagestad O.C."/>
            <person name="Hou L."/>
            <person name="Andersen J.H."/>
            <person name="Hansen E.H."/>
            <person name="Altermark B."/>
            <person name="Li C."/>
            <person name="Kuhnert E."/>
            <person name="Cox R.J."/>
            <person name="Crous P.W."/>
            <person name="Spatafora J.W."/>
            <person name="Lail K."/>
            <person name="Amirebrahimi M."/>
            <person name="Lipzen A."/>
            <person name="Pangilinan J."/>
            <person name="Andreopoulos W."/>
            <person name="Hayes R.D."/>
            <person name="Ng V."/>
            <person name="Grigoriev I.V."/>
            <person name="Jackson S.A."/>
            <person name="Sutton T.D.S."/>
            <person name="Dobson A.D.W."/>
            <person name="Rama T."/>
        </authorList>
    </citation>
    <scope>NUCLEOTIDE SEQUENCE</scope>
    <source>
        <strain evidence="2">TRa018bII</strain>
    </source>
</reference>
<gene>
    <name evidence="2" type="ORF">BJ875DRAFT_155054</name>
</gene>
<name>A0A9P7YBV9_9HELO</name>
<proteinExistence type="predicted"/>
<dbReference type="EMBL" id="MU251672">
    <property type="protein sequence ID" value="KAG9230441.1"/>
    <property type="molecule type" value="Genomic_DNA"/>
</dbReference>
<feature type="region of interest" description="Disordered" evidence="1">
    <location>
        <begin position="1"/>
        <end position="48"/>
    </location>
</feature>
<feature type="compositionally biased region" description="Polar residues" evidence="1">
    <location>
        <begin position="31"/>
        <end position="44"/>
    </location>
</feature>
<protein>
    <recommendedName>
        <fullName evidence="4">Conidiation-specific protein 8</fullName>
    </recommendedName>
</protein>
<sequence>MDSGKTTAVDGGSGTTGTPANNVGGERRSSQSKSLFSGLMNQKRGSIDATAEARRVSFAEQKPTPGILGRIWNTYTSGSPPK</sequence>
<dbReference type="OrthoDB" id="4158609at2759"/>